<evidence type="ECO:0000313" key="1">
    <source>
        <dbReference type="EMBL" id="KRO66848.1"/>
    </source>
</evidence>
<evidence type="ECO:0008006" key="3">
    <source>
        <dbReference type="Google" id="ProtNLM"/>
    </source>
</evidence>
<accession>A0A0R2S0P5</accession>
<feature type="non-terminal residue" evidence="1">
    <location>
        <position position="121"/>
    </location>
</feature>
<dbReference type="Proteomes" id="UP000051934">
    <property type="component" value="Unassembled WGS sequence"/>
</dbReference>
<dbReference type="EMBL" id="LIBB01000620">
    <property type="protein sequence ID" value="KRO66848.1"/>
    <property type="molecule type" value="Genomic_DNA"/>
</dbReference>
<sequence length="121" mass="13137">MKAKANSIMQKPELSMALESAQLSIRTLRSRLDIAFSTIRQACLDSESGRLDAIKLDEFQQVSYELAFVVAELAATSALLAQAEKGDELEAHVALAQWATTLNAAQTRLLPMADECGLGRV</sequence>
<organism evidence="1 2">
    <name type="scientific">OM182 bacterium BACL3 MAG-120507-bin80</name>
    <dbReference type="NCBI Taxonomy" id="1655577"/>
    <lineage>
        <taxon>Bacteria</taxon>
        <taxon>Pseudomonadati</taxon>
        <taxon>Pseudomonadota</taxon>
        <taxon>Gammaproteobacteria</taxon>
        <taxon>OMG group</taxon>
        <taxon>OM182 clade</taxon>
    </lineage>
</organism>
<proteinExistence type="predicted"/>
<reference evidence="1 2" key="1">
    <citation type="submission" date="2015-10" db="EMBL/GenBank/DDBJ databases">
        <title>Metagenome-Assembled Genomes uncover a global brackish microbiome.</title>
        <authorList>
            <person name="Hugerth L.W."/>
            <person name="Larsson J."/>
            <person name="Alneberg J."/>
            <person name="Lindh M.V."/>
            <person name="Legrand C."/>
            <person name="Pinhassi J."/>
            <person name="Andersson A.F."/>
        </authorList>
    </citation>
    <scope>NUCLEOTIDE SEQUENCE [LARGE SCALE GENOMIC DNA]</scope>
    <source>
        <strain evidence="1">BACL4 MAG-120507-bin80</strain>
    </source>
</reference>
<gene>
    <name evidence="1" type="ORF">ABR69_06855</name>
</gene>
<protein>
    <recommendedName>
        <fullName evidence="3">Acyl-CoA dehydrogenase/oxidase C-terminal domain-containing protein</fullName>
    </recommendedName>
</protein>
<dbReference type="AlphaFoldDB" id="A0A0R2S0P5"/>
<evidence type="ECO:0000313" key="2">
    <source>
        <dbReference type="Proteomes" id="UP000051934"/>
    </source>
</evidence>
<comment type="caution">
    <text evidence="1">The sequence shown here is derived from an EMBL/GenBank/DDBJ whole genome shotgun (WGS) entry which is preliminary data.</text>
</comment>
<name>A0A0R2S0P5_9GAMM</name>